<gene>
    <name evidence="5" type="ORF">SGRAN_1065</name>
</gene>
<evidence type="ECO:0000256" key="3">
    <source>
        <dbReference type="ARBA" id="ARBA00023163"/>
    </source>
</evidence>
<dbReference type="PROSITE" id="PS50995">
    <property type="entry name" value="HTH_MARR_2"/>
    <property type="match status" value="1"/>
</dbReference>
<feature type="domain" description="HTH marR-type" evidence="4">
    <location>
        <begin position="12"/>
        <end position="144"/>
    </location>
</feature>
<dbReference type="PRINTS" id="PR00598">
    <property type="entry name" value="HTHMARR"/>
</dbReference>
<evidence type="ECO:0000259" key="4">
    <source>
        <dbReference type="PROSITE" id="PS50995"/>
    </source>
</evidence>
<dbReference type="EMBL" id="CP012199">
    <property type="protein sequence ID" value="AMG73458.1"/>
    <property type="molecule type" value="Genomic_DNA"/>
</dbReference>
<dbReference type="Pfam" id="PF12802">
    <property type="entry name" value="MarR_2"/>
    <property type="match status" value="1"/>
</dbReference>
<sequence length="155" mass="17565">MTRHSEKYDQWDVELGVLMHDVARLRRVVFDKDMKPLGVTRSHAWVLARLGAEDGLSQVELAAVLSVGKAALGGILDGLEASDLISRSDDPVDRRVRRVYVTDKGRQAIRAMRQRLRPLSERILRNVKAEDRDNLLRSLQTVKSNLLELANEDPE</sequence>
<name>A0AA86GLD2_9SPHN</name>
<dbReference type="KEGG" id="sgi:SGRAN_1065"/>
<dbReference type="PROSITE" id="PS01117">
    <property type="entry name" value="HTH_MARR_1"/>
    <property type="match status" value="1"/>
</dbReference>
<evidence type="ECO:0000313" key="6">
    <source>
        <dbReference type="Proteomes" id="UP000058599"/>
    </source>
</evidence>
<dbReference type="SMART" id="SM00347">
    <property type="entry name" value="HTH_MARR"/>
    <property type="match status" value="1"/>
</dbReference>
<dbReference type="PANTHER" id="PTHR33164">
    <property type="entry name" value="TRANSCRIPTIONAL REGULATOR, MARR FAMILY"/>
    <property type="match status" value="1"/>
</dbReference>
<dbReference type="AlphaFoldDB" id="A0AA86GLD2"/>
<dbReference type="PANTHER" id="PTHR33164:SF64">
    <property type="entry name" value="TRANSCRIPTIONAL REGULATOR SLYA"/>
    <property type="match status" value="1"/>
</dbReference>
<keyword evidence="3" id="KW-0804">Transcription</keyword>
<dbReference type="RefSeq" id="WP_067105192.1">
    <property type="nucleotide sequence ID" value="NZ_CP012199.1"/>
</dbReference>
<dbReference type="Proteomes" id="UP000058599">
    <property type="component" value="Chromosome"/>
</dbReference>
<dbReference type="InterPro" id="IPR000835">
    <property type="entry name" value="HTH_MarR-typ"/>
</dbReference>
<protein>
    <submittedName>
        <fullName evidence="5">MarR family regulator</fullName>
    </submittedName>
</protein>
<dbReference type="Gene3D" id="1.10.10.10">
    <property type="entry name" value="Winged helix-like DNA-binding domain superfamily/Winged helix DNA-binding domain"/>
    <property type="match status" value="1"/>
</dbReference>
<dbReference type="GO" id="GO:0003700">
    <property type="term" value="F:DNA-binding transcription factor activity"/>
    <property type="evidence" value="ECO:0007669"/>
    <property type="project" value="InterPro"/>
</dbReference>
<keyword evidence="6" id="KW-1185">Reference proteome</keyword>
<proteinExistence type="predicted"/>
<evidence type="ECO:0000313" key="5">
    <source>
        <dbReference type="EMBL" id="AMG73458.1"/>
    </source>
</evidence>
<keyword evidence="1" id="KW-0805">Transcription regulation</keyword>
<dbReference type="InterPro" id="IPR039422">
    <property type="entry name" value="MarR/SlyA-like"/>
</dbReference>
<accession>A0AA86GLD2</accession>
<dbReference type="InterPro" id="IPR036388">
    <property type="entry name" value="WH-like_DNA-bd_sf"/>
</dbReference>
<organism evidence="5 6">
    <name type="scientific">Sphingopyxis granuli</name>
    <dbReference type="NCBI Taxonomy" id="267128"/>
    <lineage>
        <taxon>Bacteria</taxon>
        <taxon>Pseudomonadati</taxon>
        <taxon>Pseudomonadota</taxon>
        <taxon>Alphaproteobacteria</taxon>
        <taxon>Sphingomonadales</taxon>
        <taxon>Sphingomonadaceae</taxon>
        <taxon>Sphingopyxis</taxon>
    </lineage>
</organism>
<dbReference type="InterPro" id="IPR036390">
    <property type="entry name" value="WH_DNA-bd_sf"/>
</dbReference>
<dbReference type="GO" id="GO:0003677">
    <property type="term" value="F:DNA binding"/>
    <property type="evidence" value="ECO:0007669"/>
    <property type="project" value="UniProtKB-KW"/>
</dbReference>
<evidence type="ECO:0000256" key="2">
    <source>
        <dbReference type="ARBA" id="ARBA00023125"/>
    </source>
</evidence>
<dbReference type="GO" id="GO:0006950">
    <property type="term" value="P:response to stress"/>
    <property type="evidence" value="ECO:0007669"/>
    <property type="project" value="TreeGrafter"/>
</dbReference>
<reference evidence="5 6" key="1">
    <citation type="journal article" date="2016" name="BMC Genomics">
        <title>Genomic analysis of the nitrate-respiring Sphingopyxis granuli (formerly Sphingomonas macrogoltabida) strain TFA.</title>
        <authorList>
            <person name="Garcia-Romero I."/>
            <person name="Perez-Pulido A.J."/>
            <person name="Gonzalez-Flores Y.E."/>
            <person name="Reyes-Ramirez F."/>
            <person name="Santero E."/>
            <person name="Floriano B."/>
        </authorList>
    </citation>
    <scope>NUCLEOTIDE SEQUENCE [LARGE SCALE GENOMIC DNA]</scope>
    <source>
        <strain evidence="5 6">TFA</strain>
    </source>
</reference>
<dbReference type="SUPFAM" id="SSF46785">
    <property type="entry name" value="Winged helix' DNA-binding domain"/>
    <property type="match status" value="1"/>
</dbReference>
<evidence type="ECO:0000256" key="1">
    <source>
        <dbReference type="ARBA" id="ARBA00023015"/>
    </source>
</evidence>
<keyword evidence="2" id="KW-0238">DNA-binding</keyword>
<dbReference type="InterPro" id="IPR023187">
    <property type="entry name" value="Tscrpt_reg_MarR-type_CS"/>
</dbReference>